<proteinExistence type="predicted"/>
<feature type="region of interest" description="Disordered" evidence="3">
    <location>
        <begin position="1006"/>
        <end position="1025"/>
    </location>
</feature>
<dbReference type="STRING" id="70415.A0A5S6R1U7"/>
<feature type="compositionally biased region" description="Polar residues" evidence="3">
    <location>
        <begin position="1048"/>
        <end position="1057"/>
    </location>
</feature>
<dbReference type="Pfam" id="PF04050">
    <property type="entry name" value="Upf2"/>
    <property type="match status" value="1"/>
</dbReference>
<dbReference type="Gene3D" id="1.25.40.180">
    <property type="match status" value="3"/>
</dbReference>
<dbReference type="InterPro" id="IPR016024">
    <property type="entry name" value="ARM-type_fold"/>
</dbReference>
<reference evidence="6" key="1">
    <citation type="submission" date="2019-12" db="UniProtKB">
        <authorList>
            <consortium name="WormBaseParasite"/>
        </authorList>
    </citation>
    <scope>IDENTIFICATION</scope>
</reference>
<dbReference type="SUPFAM" id="SSF48371">
    <property type="entry name" value="ARM repeat"/>
    <property type="match status" value="3"/>
</dbReference>
<keyword evidence="2" id="KW-0963">Cytoplasm</keyword>
<dbReference type="InterPro" id="IPR003890">
    <property type="entry name" value="MIF4G-like_typ-3"/>
</dbReference>
<dbReference type="Proteomes" id="UP000046395">
    <property type="component" value="Unassembled WGS sequence"/>
</dbReference>
<feature type="region of interest" description="Disordered" evidence="3">
    <location>
        <begin position="1034"/>
        <end position="1057"/>
    </location>
</feature>
<name>A0A5S6R1U7_TRIMR</name>
<feature type="region of interest" description="Disordered" evidence="3">
    <location>
        <begin position="462"/>
        <end position="489"/>
    </location>
</feature>
<dbReference type="GO" id="GO:0035145">
    <property type="term" value="C:exon-exon junction complex"/>
    <property type="evidence" value="ECO:0007669"/>
    <property type="project" value="TreeGrafter"/>
</dbReference>
<evidence type="ECO:0000259" key="4">
    <source>
        <dbReference type="SMART" id="SM00543"/>
    </source>
</evidence>
<dbReference type="PANTHER" id="PTHR12839">
    <property type="entry name" value="NONSENSE-MEDIATED MRNA DECAY PROTEIN 2 UP-FRAMESHIFT SUPPRESSOR 2"/>
    <property type="match status" value="1"/>
</dbReference>
<feature type="region of interest" description="Disordered" evidence="3">
    <location>
        <begin position="352"/>
        <end position="387"/>
    </location>
</feature>
<dbReference type="GO" id="GO:0005737">
    <property type="term" value="C:cytoplasm"/>
    <property type="evidence" value="ECO:0007669"/>
    <property type="project" value="UniProtKB-SubCell"/>
</dbReference>
<dbReference type="WBParaSite" id="TMUE_3000013621.1">
    <property type="protein sequence ID" value="TMUE_3000013621.1"/>
    <property type="gene ID" value="WBGene00288848"/>
</dbReference>
<feature type="domain" description="MIF4G" evidence="4">
    <location>
        <begin position="712"/>
        <end position="914"/>
    </location>
</feature>
<dbReference type="InterPro" id="IPR007193">
    <property type="entry name" value="Upf2/Nmd2_C"/>
</dbReference>
<dbReference type="Pfam" id="PF02854">
    <property type="entry name" value="MIF4G"/>
    <property type="match status" value="2"/>
</dbReference>
<feature type="compositionally biased region" description="Acidic residues" evidence="3">
    <location>
        <begin position="473"/>
        <end position="489"/>
    </location>
</feature>
<evidence type="ECO:0000256" key="3">
    <source>
        <dbReference type="SAM" id="MobiDB-lite"/>
    </source>
</evidence>
<dbReference type="InterPro" id="IPR039762">
    <property type="entry name" value="Nmd2/UPF2"/>
</dbReference>
<evidence type="ECO:0000256" key="2">
    <source>
        <dbReference type="ARBA" id="ARBA00022490"/>
    </source>
</evidence>
<protein>
    <submittedName>
        <fullName evidence="6">MIF4G domain-containing protein</fullName>
    </submittedName>
</protein>
<feature type="compositionally biased region" description="Basic and acidic residues" evidence="3">
    <location>
        <begin position="352"/>
        <end position="374"/>
    </location>
</feature>
<evidence type="ECO:0000313" key="6">
    <source>
        <dbReference type="WBParaSite" id="TMUE_3000013621.1"/>
    </source>
</evidence>
<dbReference type="AlphaFoldDB" id="A0A5S6R1U7"/>
<accession>A0A5S6R1U7</accession>
<dbReference type="GO" id="GO:0000184">
    <property type="term" value="P:nuclear-transcribed mRNA catabolic process, nonsense-mediated decay"/>
    <property type="evidence" value="ECO:0007669"/>
    <property type="project" value="InterPro"/>
</dbReference>
<keyword evidence="5" id="KW-1185">Reference proteome</keyword>
<evidence type="ECO:0000313" key="5">
    <source>
        <dbReference type="Proteomes" id="UP000046395"/>
    </source>
</evidence>
<comment type="subcellular location">
    <subcellularLocation>
        <location evidence="1">Cytoplasm</location>
    </subcellularLocation>
</comment>
<feature type="domain" description="MIF4G" evidence="4">
    <location>
        <begin position="505"/>
        <end position="695"/>
    </location>
</feature>
<evidence type="ECO:0000256" key="1">
    <source>
        <dbReference type="ARBA" id="ARBA00004496"/>
    </source>
</evidence>
<dbReference type="PANTHER" id="PTHR12839:SF7">
    <property type="entry name" value="REGULATOR OF NONSENSE TRANSCRIPTS 2"/>
    <property type="match status" value="1"/>
</dbReference>
<dbReference type="SMART" id="SM00543">
    <property type="entry name" value="MIF4G"/>
    <property type="match status" value="3"/>
</dbReference>
<organism evidence="5 6">
    <name type="scientific">Trichuris muris</name>
    <name type="common">Mouse whipworm</name>
    <dbReference type="NCBI Taxonomy" id="70415"/>
    <lineage>
        <taxon>Eukaryota</taxon>
        <taxon>Metazoa</taxon>
        <taxon>Ecdysozoa</taxon>
        <taxon>Nematoda</taxon>
        <taxon>Enoplea</taxon>
        <taxon>Dorylaimia</taxon>
        <taxon>Trichinellida</taxon>
        <taxon>Trichuridae</taxon>
        <taxon>Trichuris</taxon>
    </lineage>
</organism>
<dbReference type="GO" id="GO:0003723">
    <property type="term" value="F:RNA binding"/>
    <property type="evidence" value="ECO:0007669"/>
    <property type="project" value="InterPro"/>
</dbReference>
<sequence length="1229" mass="141590">MAEVPRTQYQSEEQQDNLTIPKCSEAFPAAKRRSFLGIQPSFSRTMNDESRSTRESPGGDAAAYFEGLCNRLRAKALARQKNLNAVADRPDENTLRTLDNSLKKNTAFVRRLRTFTENQLDALVKDFLSLNLSRYVAEMVTSLCDAKLKVQDVSAAVQLCSLAHQRYSDFATLMLEYFKKVFSLLPENKISNMSKFGMDLHFLSELLLVGIFTEKDAFPVLQDALTIITRNDKEKFVFLPTLISFCKQSGLELLGVVPTRYNAYASDYELPQLVAVESQEKLQTRIVDFYNYLVKHVSRYRVEVQKAEQKVSHQLENRGEAHPQTTQRLEELKSEFGKLYQMARELADLLDKAPPDIGDEKSEQSALSADREQGIHGPGLDKSSRPLWEDDETRMFYESYPNLEEMLPPILFVKDRSHKQSNFREKEIEAMRALEKEISERCAQERSEEDGEKLNTMETVSEEMDEKSASVEPCEEDGNLDDSAENEEEVEYERCTNVSLRQEMESFLIKLPNLINRDLIDQAAIDFATNMNSKANRRRLLKALFEVHRTRLDLLPFYGRLIAILSPVMQDIGIEISRMLMGEFRHHLRKKDQVSIESKIKVVRYIGELVKFRVFSATDAVYCLRLLLIEFRHHHIDMVCNMLESCGYFLLHQPESHQRISYLLQVLKRRIKSMVHIEPRHQLMIHNAYYACYPPEIGEFSGVEKVEMTPMQKYIRYLFDELNEETLDGIQVQFEKLNWKDPDVYKFVIRCMSRPWDHPCESSALLGCLIAGLMTSHPSIGFQVADNVLEDIRLDLEMAGERINQHRRRASIQLLGQLYNYRVVETAVILNTLYMLITFGIGPDPTMPEFVNPRECGFRAILVCDLLDLCGSFFFRGMSRRRLDYFLGFFQRFWLSLPIMDELDEEALATGKITAAEVIFARQLKHKIEETVRKIRPDFNFQRTYAETDEEVKGWVQKYTARCQTSMHQWFDVDSTVDNDKEEIIDSFGLDPHAEEVCMNEIDFEEQEQRTTSIDEEESSSMLTPKTALISMSSDDLSQLTKSEDDTSSAGATTDSEGTLFSRELDRVINDMVLQRISEQSKAPPIAFYPPNVDKLDGFQSDAMDDTKSEDLSSSRTVKFVLMAKGKQSKPLLKTLEVPVDCDIALNLKSRTAEDLREKERMKQLTLNMTQRLDEEEIAACDCNGQNSSPMSKPMVFTEPRKAVCSPQIRMTYNRTPSGSRDLYASRWY</sequence>
<feature type="domain" description="MIF4G" evidence="4">
    <location>
        <begin position="102"/>
        <end position="296"/>
    </location>
</feature>